<proteinExistence type="inferred from homology"/>
<evidence type="ECO:0000313" key="7">
    <source>
        <dbReference type="Proteomes" id="UP000569329"/>
    </source>
</evidence>
<dbReference type="PROSITE" id="PS50931">
    <property type="entry name" value="HTH_LYSR"/>
    <property type="match status" value="1"/>
</dbReference>
<evidence type="ECO:0000313" key="6">
    <source>
        <dbReference type="EMBL" id="MBA8826248.1"/>
    </source>
</evidence>
<organism evidence="6 7">
    <name type="scientific">Halosaccharopolyspora lacisalsi</name>
    <dbReference type="NCBI Taxonomy" id="1000566"/>
    <lineage>
        <taxon>Bacteria</taxon>
        <taxon>Bacillati</taxon>
        <taxon>Actinomycetota</taxon>
        <taxon>Actinomycetes</taxon>
        <taxon>Pseudonocardiales</taxon>
        <taxon>Pseudonocardiaceae</taxon>
        <taxon>Halosaccharopolyspora</taxon>
    </lineage>
</organism>
<dbReference type="Gene3D" id="1.10.10.10">
    <property type="entry name" value="Winged helix-like DNA-binding domain superfamily/Winged helix DNA-binding domain"/>
    <property type="match status" value="1"/>
</dbReference>
<dbReference type="PANTHER" id="PTHR30346:SF29">
    <property type="entry name" value="LYSR SUBSTRATE-BINDING"/>
    <property type="match status" value="1"/>
</dbReference>
<accession>A0A839E5T5</accession>
<dbReference type="PANTHER" id="PTHR30346">
    <property type="entry name" value="TRANSCRIPTIONAL DUAL REGULATOR HCAR-RELATED"/>
    <property type="match status" value="1"/>
</dbReference>
<evidence type="ECO:0000256" key="4">
    <source>
        <dbReference type="ARBA" id="ARBA00023163"/>
    </source>
</evidence>
<keyword evidence="4" id="KW-0804">Transcription</keyword>
<dbReference type="AlphaFoldDB" id="A0A839E5T5"/>
<name>A0A839E5T5_9PSEU</name>
<feature type="domain" description="HTH lysR-type" evidence="5">
    <location>
        <begin position="3"/>
        <end position="60"/>
    </location>
</feature>
<reference evidence="6 7" key="1">
    <citation type="submission" date="2020-07" db="EMBL/GenBank/DDBJ databases">
        <title>Sequencing the genomes of 1000 actinobacteria strains.</title>
        <authorList>
            <person name="Klenk H.-P."/>
        </authorList>
    </citation>
    <scope>NUCLEOTIDE SEQUENCE [LARGE SCALE GENOMIC DNA]</scope>
    <source>
        <strain evidence="6 7">DSM 45975</strain>
    </source>
</reference>
<dbReference type="GO" id="GO:0032993">
    <property type="term" value="C:protein-DNA complex"/>
    <property type="evidence" value="ECO:0007669"/>
    <property type="project" value="TreeGrafter"/>
</dbReference>
<dbReference type="Pfam" id="PF00126">
    <property type="entry name" value="HTH_1"/>
    <property type="match status" value="1"/>
</dbReference>
<dbReference type="Proteomes" id="UP000569329">
    <property type="component" value="Unassembled WGS sequence"/>
</dbReference>
<evidence type="ECO:0000256" key="1">
    <source>
        <dbReference type="ARBA" id="ARBA00009437"/>
    </source>
</evidence>
<dbReference type="InterPro" id="IPR000847">
    <property type="entry name" value="LysR_HTH_N"/>
</dbReference>
<dbReference type="EMBL" id="JACGWZ010000005">
    <property type="protein sequence ID" value="MBA8826248.1"/>
    <property type="molecule type" value="Genomic_DNA"/>
</dbReference>
<gene>
    <name evidence="6" type="ORF">FHX42_003624</name>
</gene>
<dbReference type="GO" id="GO:0003700">
    <property type="term" value="F:DNA-binding transcription factor activity"/>
    <property type="evidence" value="ECO:0007669"/>
    <property type="project" value="InterPro"/>
</dbReference>
<protein>
    <submittedName>
        <fullName evidence="6">DNA-binding transcriptional LysR family regulator</fullName>
    </submittedName>
</protein>
<dbReference type="RefSeq" id="WP_182545497.1">
    <property type="nucleotide sequence ID" value="NZ_JACGWZ010000005.1"/>
</dbReference>
<dbReference type="InterPro" id="IPR036388">
    <property type="entry name" value="WH-like_DNA-bd_sf"/>
</dbReference>
<sequence>MELSLHRLRILHEFSRRGTVTETAAVLHYTTSAISQQLDAMEREVGLELLERVGRRVRLTEAGRVLAEQAAEVLVAEERARLALERAQEALTAKLTVGVLATIAASLVPPTLAILAERHPEMHVRTREVTPEEAVTAVRDGDLDLAFVLDYPDSPTSWDLALESTLVGVEQLRLVVPGGRCDFDGPVALTDLADHSWVVSGDGTDFGRALLAVCRRAGFEPRVTHQVDEQATAMAMVAGGLGITLVADLGRALRPAGVDVVPLHDPLMRRVLLLRRAATRDRPSERAFLDAALEAASSLGLERGGTD</sequence>
<evidence type="ECO:0000259" key="5">
    <source>
        <dbReference type="PROSITE" id="PS50931"/>
    </source>
</evidence>
<keyword evidence="7" id="KW-1185">Reference proteome</keyword>
<evidence type="ECO:0000256" key="3">
    <source>
        <dbReference type="ARBA" id="ARBA00023125"/>
    </source>
</evidence>
<dbReference type="GO" id="GO:0003677">
    <property type="term" value="F:DNA binding"/>
    <property type="evidence" value="ECO:0007669"/>
    <property type="project" value="UniProtKB-KW"/>
</dbReference>
<keyword evidence="2" id="KW-0805">Transcription regulation</keyword>
<dbReference type="SUPFAM" id="SSF53850">
    <property type="entry name" value="Periplasmic binding protein-like II"/>
    <property type="match status" value="1"/>
</dbReference>
<dbReference type="InterPro" id="IPR005119">
    <property type="entry name" value="LysR_subst-bd"/>
</dbReference>
<dbReference type="InterPro" id="IPR036390">
    <property type="entry name" value="WH_DNA-bd_sf"/>
</dbReference>
<dbReference type="Pfam" id="PF03466">
    <property type="entry name" value="LysR_substrate"/>
    <property type="match status" value="1"/>
</dbReference>
<comment type="caution">
    <text evidence="6">The sequence shown here is derived from an EMBL/GenBank/DDBJ whole genome shotgun (WGS) entry which is preliminary data.</text>
</comment>
<keyword evidence="3 6" id="KW-0238">DNA-binding</keyword>
<dbReference type="CDD" id="cd08423">
    <property type="entry name" value="PBP2_LTTR_like_6"/>
    <property type="match status" value="1"/>
</dbReference>
<dbReference type="Gene3D" id="3.40.190.290">
    <property type="match status" value="1"/>
</dbReference>
<dbReference type="SUPFAM" id="SSF46785">
    <property type="entry name" value="Winged helix' DNA-binding domain"/>
    <property type="match status" value="1"/>
</dbReference>
<evidence type="ECO:0000256" key="2">
    <source>
        <dbReference type="ARBA" id="ARBA00023015"/>
    </source>
</evidence>
<comment type="similarity">
    <text evidence="1">Belongs to the LysR transcriptional regulatory family.</text>
</comment>